<feature type="transmembrane region" description="Helical" evidence="1">
    <location>
        <begin position="165"/>
        <end position="190"/>
    </location>
</feature>
<feature type="transmembrane region" description="Helical" evidence="1">
    <location>
        <begin position="323"/>
        <end position="343"/>
    </location>
</feature>
<dbReference type="EMBL" id="RFFI01000080">
    <property type="protein sequence ID" value="RMI07073.1"/>
    <property type="molecule type" value="Genomic_DNA"/>
</dbReference>
<feature type="transmembrane region" description="Helical" evidence="1">
    <location>
        <begin position="479"/>
        <end position="505"/>
    </location>
</feature>
<keyword evidence="1" id="KW-0472">Membrane</keyword>
<proteinExistence type="predicted"/>
<reference evidence="2 3" key="1">
    <citation type="submission" date="2018-10" db="EMBL/GenBank/DDBJ databases">
        <title>Isolation, diversity and antifungal activity of actinobacteria from wheat.</title>
        <authorList>
            <person name="Han C."/>
        </authorList>
    </citation>
    <scope>NUCLEOTIDE SEQUENCE [LARGE SCALE GENOMIC DNA]</scope>
    <source>
        <strain evidence="2 3">NEAU-YY56</strain>
    </source>
</reference>
<feature type="transmembrane region" description="Helical" evidence="1">
    <location>
        <begin position="47"/>
        <end position="66"/>
    </location>
</feature>
<evidence type="ECO:0000256" key="1">
    <source>
        <dbReference type="SAM" id="Phobius"/>
    </source>
</evidence>
<feature type="transmembrane region" description="Helical" evidence="1">
    <location>
        <begin position="226"/>
        <end position="249"/>
    </location>
</feature>
<feature type="transmembrane region" description="Helical" evidence="1">
    <location>
        <begin position="297"/>
        <end position="317"/>
    </location>
</feature>
<gene>
    <name evidence="2" type="ORF">EBM89_13960</name>
</gene>
<dbReference type="Proteomes" id="UP000269289">
    <property type="component" value="Unassembled WGS sequence"/>
</dbReference>
<keyword evidence="1" id="KW-1133">Transmembrane helix</keyword>
<keyword evidence="3" id="KW-1185">Reference proteome</keyword>
<dbReference type="AlphaFoldDB" id="A0A3M2J6B4"/>
<evidence type="ECO:0000313" key="2">
    <source>
        <dbReference type="EMBL" id="RMI07073.1"/>
    </source>
</evidence>
<feature type="transmembrane region" description="Helical" evidence="1">
    <location>
        <begin position="119"/>
        <end position="145"/>
    </location>
</feature>
<comment type="caution">
    <text evidence="2">The sequence shown here is derived from an EMBL/GenBank/DDBJ whole genome shotgun (WGS) entry which is preliminary data.</text>
</comment>
<protein>
    <submittedName>
        <fullName evidence="2">Uncharacterized protein</fullName>
    </submittedName>
</protein>
<feature type="transmembrane region" description="Helical" evidence="1">
    <location>
        <begin position="402"/>
        <end position="424"/>
    </location>
</feature>
<feature type="transmembrane region" description="Helical" evidence="1">
    <location>
        <begin position="86"/>
        <end position="107"/>
    </location>
</feature>
<keyword evidence="1" id="KW-0812">Transmembrane</keyword>
<organism evidence="2 3">
    <name type="scientific">Cellulomonas triticagri</name>
    <dbReference type="NCBI Taxonomy" id="2483352"/>
    <lineage>
        <taxon>Bacteria</taxon>
        <taxon>Bacillati</taxon>
        <taxon>Actinomycetota</taxon>
        <taxon>Actinomycetes</taxon>
        <taxon>Micrococcales</taxon>
        <taxon>Cellulomonadaceae</taxon>
        <taxon>Cellulomonas</taxon>
    </lineage>
</organism>
<feature type="transmembrane region" description="Helical" evidence="1">
    <location>
        <begin position="445"/>
        <end position="467"/>
    </location>
</feature>
<accession>A0A3M2J6B4</accession>
<feature type="transmembrane region" description="Helical" evidence="1">
    <location>
        <begin position="18"/>
        <end position="38"/>
    </location>
</feature>
<sequence length="568" mass="58488">MIALKFAMLRNSLPGLRAAGWVIGGVLVAVTWAAAVLVPDEGIRRSVLLLVLAGWLVGGMVGPVLMSGAGVLRAEYFALLPLPRRVVARGLLVSVFVSIAAGYVLLAQGSVVAHAARGGVVPALVGAVGAVLAGAGVIMLSRVVYGLLGAAMQSRLGIQIAGVQFGIMFAAMFTGWMVVSVTVESVAVLLRRGLAEGPVLTVLEALPSSWPLLAADRAAAGDLGGALLLLGALAALDAVLLAAALALLVPRPGRTARRRGRPRSPALVAGGGLLPATQTGAVIGKEIRQWRRDPWRALESSTALWTGIVIGTLLLLVDWARPGAAFAGVIVAFVLGLGGCNLYGQDGTAVWQNVVGEDATSVRSDVRGRQWAMLLVFAPRVLAVTVPFVVLSGAWWTVPLVAAAIPAVMGAATGAAVLTSAIGVSPGVDPRRRVGPNDANGNIGLHVWVVILATSVAVAPTVVALVWGAPRPAPVTSTLVVVVGVLNGLGAAWLLGRVAVAYLAGRLPDVFSRIRYGRLFTDGPDGAGADGGLLDWVARTTLRGEVRAREMKQEERDKRLARAAATRG</sequence>
<evidence type="ECO:0000313" key="3">
    <source>
        <dbReference type="Proteomes" id="UP000269289"/>
    </source>
</evidence>
<name>A0A3M2J6B4_9CELL</name>
<feature type="transmembrane region" description="Helical" evidence="1">
    <location>
        <begin position="371"/>
        <end position="396"/>
    </location>
</feature>